<dbReference type="CDD" id="cd16329">
    <property type="entry name" value="LolA_like"/>
    <property type="match status" value="1"/>
</dbReference>
<keyword evidence="1 2" id="KW-0732">Signal</keyword>
<feature type="chain" id="PRO_5038122570" evidence="2">
    <location>
        <begin position="24"/>
        <end position="270"/>
    </location>
</feature>
<reference evidence="4" key="2">
    <citation type="journal article" date="2021" name="Microbiol. Resour. Announc.">
        <title>Complete Genome Sequences of Three Human Oral Treponema parvum Isolates.</title>
        <authorList>
            <person name="Zeng H."/>
            <person name="Watt R.M."/>
        </authorList>
    </citation>
    <scope>NUCLEOTIDE SEQUENCE</scope>
    <source>
        <strain evidence="4">ATCC 700773</strain>
    </source>
</reference>
<feature type="domain" description="Uncharacterized protein TP-0789" evidence="3">
    <location>
        <begin position="79"/>
        <end position="265"/>
    </location>
</feature>
<dbReference type="EMBL" id="CP054257">
    <property type="protein sequence ID" value="QTQ11988.1"/>
    <property type="molecule type" value="Genomic_DNA"/>
</dbReference>
<evidence type="ECO:0000313" key="5">
    <source>
        <dbReference type="Proteomes" id="UP000671995"/>
    </source>
</evidence>
<dbReference type="Pfam" id="PF17131">
    <property type="entry name" value="LolA_like"/>
    <property type="match status" value="1"/>
</dbReference>
<dbReference type="Proteomes" id="UP000671995">
    <property type="component" value="Chromosome"/>
</dbReference>
<evidence type="ECO:0000313" key="4">
    <source>
        <dbReference type="EMBL" id="QTQ11988.1"/>
    </source>
</evidence>
<dbReference type="RefSeq" id="WP_210116702.1">
    <property type="nucleotide sequence ID" value="NZ_CP054257.1"/>
</dbReference>
<accession>A0A975F0A0</accession>
<evidence type="ECO:0000259" key="3">
    <source>
        <dbReference type="Pfam" id="PF17131"/>
    </source>
</evidence>
<sequence length="270" mass="30861">MVFMNKKVFFILACAVCTAFVFSQSISVPKEQSDSLLKKAEENTAFFDTDFSASYTIVREKPGEGKNLVEAKMYRRDSDSKWTILMTGPAKEKGKGYLQVEGNIWFYDPADRRFTFTNARDKFQNTNANTSDFMPQRYHKDYSIEKSEYVALGKLECVVFNLKAKTDGTDYPELKLWVTKDDGLVRKKEDYSLSGQLLRTTAIPSYQIIKSDGKNYSVPVNMIILDNLRGKKINEKMQYERTLISISNAAFSKVEDVVYTKPFLETAGSQ</sequence>
<evidence type="ECO:0000256" key="1">
    <source>
        <dbReference type="ARBA" id="ARBA00022729"/>
    </source>
</evidence>
<keyword evidence="4" id="KW-0449">Lipoprotein</keyword>
<feature type="signal peptide" evidence="2">
    <location>
        <begin position="1"/>
        <end position="23"/>
    </location>
</feature>
<organism evidence="4 5">
    <name type="scientific">Treponema parvum</name>
    <dbReference type="NCBI Taxonomy" id="138851"/>
    <lineage>
        <taxon>Bacteria</taxon>
        <taxon>Pseudomonadati</taxon>
        <taxon>Spirochaetota</taxon>
        <taxon>Spirochaetia</taxon>
        <taxon>Spirochaetales</taxon>
        <taxon>Treponemataceae</taxon>
        <taxon>Treponema</taxon>
    </lineage>
</organism>
<dbReference type="SUPFAM" id="SSF89392">
    <property type="entry name" value="Prokaryotic lipoproteins and lipoprotein localization factors"/>
    <property type="match status" value="1"/>
</dbReference>
<dbReference type="InterPro" id="IPR029046">
    <property type="entry name" value="LolA/LolB/LppX"/>
</dbReference>
<proteinExistence type="predicted"/>
<gene>
    <name evidence="4" type="ORF">HRI96_07155</name>
</gene>
<name>A0A975F0A0_9SPIR</name>
<dbReference type="InterPro" id="IPR033399">
    <property type="entry name" value="TP_0789-like"/>
</dbReference>
<reference evidence="4" key="1">
    <citation type="submission" date="2020-05" db="EMBL/GenBank/DDBJ databases">
        <authorList>
            <person name="Zeng H."/>
            <person name="Chan Y.K."/>
            <person name="Watt R.M."/>
        </authorList>
    </citation>
    <scope>NUCLEOTIDE SEQUENCE</scope>
    <source>
        <strain evidence="4">ATCC 700773</strain>
    </source>
</reference>
<evidence type="ECO:0000256" key="2">
    <source>
        <dbReference type="SAM" id="SignalP"/>
    </source>
</evidence>
<dbReference type="AlphaFoldDB" id="A0A975F0A0"/>
<protein>
    <submittedName>
        <fullName evidence="4">Outer membrane lipoprotein-sorting protein</fullName>
    </submittedName>
</protein>
<dbReference type="Gene3D" id="2.50.20.10">
    <property type="entry name" value="Lipoprotein localisation LolA/LolB/LppX"/>
    <property type="match status" value="1"/>
</dbReference>